<proteinExistence type="predicted"/>
<dbReference type="Proteomes" id="UP000052022">
    <property type="component" value="Unassembled WGS sequence"/>
</dbReference>
<evidence type="ECO:0000313" key="2">
    <source>
        <dbReference type="EMBL" id="CUH74905.1"/>
    </source>
</evidence>
<dbReference type="STRING" id="928856.SAMN04488049_11347"/>
<reference evidence="2 3" key="1">
    <citation type="submission" date="2015-09" db="EMBL/GenBank/DDBJ databases">
        <authorList>
            <consortium name="Swine Surveillance"/>
        </authorList>
    </citation>
    <scope>NUCLEOTIDE SEQUENCE [LARGE SCALE GENOMIC DNA]</scope>
    <source>
        <strain evidence="2 3">CECT 7557</strain>
    </source>
</reference>
<organism evidence="2 3">
    <name type="scientific">Tritonibacter multivorans</name>
    <dbReference type="NCBI Taxonomy" id="928856"/>
    <lineage>
        <taxon>Bacteria</taxon>
        <taxon>Pseudomonadati</taxon>
        <taxon>Pseudomonadota</taxon>
        <taxon>Alphaproteobacteria</taxon>
        <taxon>Rhodobacterales</taxon>
        <taxon>Paracoccaceae</taxon>
        <taxon>Tritonibacter</taxon>
    </lineage>
</organism>
<keyword evidence="1" id="KW-0812">Transmembrane</keyword>
<evidence type="ECO:0000313" key="3">
    <source>
        <dbReference type="Proteomes" id="UP000052022"/>
    </source>
</evidence>
<protein>
    <submittedName>
        <fullName evidence="2">Flp pilus assembly protein, pilin Flp</fullName>
    </submittedName>
</protein>
<dbReference type="OrthoDB" id="7877244at2"/>
<feature type="transmembrane region" description="Helical" evidence="1">
    <location>
        <begin position="23"/>
        <end position="47"/>
    </location>
</feature>
<gene>
    <name evidence="2" type="ORF">TRM7557_00137</name>
</gene>
<name>A0A0N7LYH8_9RHOB</name>
<dbReference type="EMBL" id="CYSD01000002">
    <property type="protein sequence ID" value="CUH74905.1"/>
    <property type="molecule type" value="Genomic_DNA"/>
</dbReference>
<keyword evidence="1" id="KW-1133">Transmembrane helix</keyword>
<accession>A0A0N7LYH8</accession>
<sequence>MKRFSKIKAIDVFRRFMKEEDGIALSEYLVVLGLMIGGVIVAVTLFGTNLGIAWDNWADWIVTLDDGVVALMTP</sequence>
<dbReference type="RefSeq" id="WP_110590851.1">
    <property type="nucleotide sequence ID" value="NZ_CYSD01000002.1"/>
</dbReference>
<keyword evidence="3" id="KW-1185">Reference proteome</keyword>
<dbReference type="AlphaFoldDB" id="A0A0N7LYH8"/>
<evidence type="ECO:0000256" key="1">
    <source>
        <dbReference type="SAM" id="Phobius"/>
    </source>
</evidence>
<keyword evidence="1" id="KW-0472">Membrane</keyword>